<accession>A0ABD0KEH8</accession>
<comment type="caution">
    <text evidence="1">The sequence shown here is derived from an EMBL/GenBank/DDBJ whole genome shotgun (WGS) entry which is preliminary data.</text>
</comment>
<dbReference type="AlphaFoldDB" id="A0ABD0KEH8"/>
<feature type="non-terminal residue" evidence="1">
    <location>
        <position position="60"/>
    </location>
</feature>
<protein>
    <submittedName>
        <fullName evidence="1">Uncharacterized protein</fullName>
    </submittedName>
</protein>
<dbReference type="Proteomes" id="UP001519460">
    <property type="component" value="Unassembled WGS sequence"/>
</dbReference>
<name>A0ABD0KEH8_9CAEN</name>
<sequence>MNATDQGVSGTNLPVWPHETQQQWSNCTMLQRPGDGQQRLPTKATLERRALTSNVLLDQG</sequence>
<evidence type="ECO:0000313" key="2">
    <source>
        <dbReference type="Proteomes" id="UP001519460"/>
    </source>
</evidence>
<reference evidence="1 2" key="1">
    <citation type="journal article" date="2023" name="Sci. Data">
        <title>Genome assembly of the Korean intertidal mud-creeper Batillaria attramentaria.</title>
        <authorList>
            <person name="Patra A.K."/>
            <person name="Ho P.T."/>
            <person name="Jun S."/>
            <person name="Lee S.J."/>
            <person name="Kim Y."/>
            <person name="Won Y.J."/>
        </authorList>
    </citation>
    <scope>NUCLEOTIDE SEQUENCE [LARGE SCALE GENOMIC DNA]</scope>
    <source>
        <strain evidence="1">Wonlab-2016</strain>
    </source>
</reference>
<evidence type="ECO:0000313" key="1">
    <source>
        <dbReference type="EMBL" id="KAK7485523.1"/>
    </source>
</evidence>
<organism evidence="1 2">
    <name type="scientific">Batillaria attramentaria</name>
    <dbReference type="NCBI Taxonomy" id="370345"/>
    <lineage>
        <taxon>Eukaryota</taxon>
        <taxon>Metazoa</taxon>
        <taxon>Spiralia</taxon>
        <taxon>Lophotrochozoa</taxon>
        <taxon>Mollusca</taxon>
        <taxon>Gastropoda</taxon>
        <taxon>Caenogastropoda</taxon>
        <taxon>Sorbeoconcha</taxon>
        <taxon>Cerithioidea</taxon>
        <taxon>Batillariidae</taxon>
        <taxon>Batillaria</taxon>
    </lineage>
</organism>
<proteinExistence type="predicted"/>
<gene>
    <name evidence="1" type="ORF">BaRGS_00023211</name>
</gene>
<keyword evidence="2" id="KW-1185">Reference proteome</keyword>
<dbReference type="EMBL" id="JACVVK020000193">
    <property type="protein sequence ID" value="KAK7485523.1"/>
    <property type="molecule type" value="Genomic_DNA"/>
</dbReference>